<keyword evidence="2" id="KW-1185">Reference proteome</keyword>
<protein>
    <submittedName>
        <fullName evidence="1">Uncharacterized protein</fullName>
    </submittedName>
</protein>
<dbReference type="AlphaFoldDB" id="A0A1N6EW15"/>
<evidence type="ECO:0000313" key="1">
    <source>
        <dbReference type="EMBL" id="SIN87157.1"/>
    </source>
</evidence>
<reference evidence="2" key="1">
    <citation type="submission" date="2016-11" db="EMBL/GenBank/DDBJ databases">
        <authorList>
            <person name="Varghese N."/>
            <person name="Submissions S."/>
        </authorList>
    </citation>
    <scope>NUCLEOTIDE SEQUENCE [LARGE SCALE GENOMIC DNA]</scope>
    <source>
        <strain evidence="2">DSM 27623</strain>
    </source>
</reference>
<dbReference type="STRING" id="1416779.SAMN05444409_0886"/>
<organism evidence="1 2">
    <name type="scientific">Epilithonimonas zeae</name>
    <dbReference type="NCBI Taxonomy" id="1416779"/>
    <lineage>
        <taxon>Bacteria</taxon>
        <taxon>Pseudomonadati</taxon>
        <taxon>Bacteroidota</taxon>
        <taxon>Flavobacteriia</taxon>
        <taxon>Flavobacteriales</taxon>
        <taxon>Weeksellaceae</taxon>
        <taxon>Chryseobacterium group</taxon>
        <taxon>Epilithonimonas</taxon>
    </lineage>
</organism>
<evidence type="ECO:0000313" key="2">
    <source>
        <dbReference type="Proteomes" id="UP000185207"/>
    </source>
</evidence>
<sequence>MIEKTITRIIKVGKFEHIYSLYEDGLVYCNPMEFFKICEKEDARFDKSEGATNITQVSKIILQANNGQEFNFSKEPKEGEIKLKSAFKYDHIHDFNGNLFCCTAVYQHNTKDFIVFDERFAEFGDTILLIEKPMKFVLAVQDCLKGMNLSYKMDIVKYYDKKSHDGKLDFFSKPDEYSFQNELRLFIQNDHNEPITLQLPPLKEYSSLFKLEDILLLNKK</sequence>
<dbReference type="EMBL" id="FSRK01000001">
    <property type="protein sequence ID" value="SIN87157.1"/>
    <property type="molecule type" value="Genomic_DNA"/>
</dbReference>
<name>A0A1N6EW15_9FLAO</name>
<gene>
    <name evidence="1" type="ORF">SAMN05444409_0886</name>
</gene>
<accession>A0A1N6EW15</accession>
<dbReference type="Proteomes" id="UP000185207">
    <property type="component" value="Unassembled WGS sequence"/>
</dbReference>
<dbReference type="RefSeq" id="WP_074233656.1">
    <property type="nucleotide sequence ID" value="NZ_FSRK01000001.1"/>
</dbReference>
<proteinExistence type="predicted"/>
<dbReference type="OrthoDB" id="1349797at2"/>